<proteinExistence type="predicted"/>
<sequence length="97" mass="10067">MDPIIAAVVMAKTTIVACAAVLAILGFRAYRRRRAPAMRTLALGFAVITVAGLLAGVGFQVSVLDFEASIAIQSVGTAIGALVVTYSLFEDRPLTVG</sequence>
<dbReference type="KEGG" id="harc:HARCEL1_10505"/>
<keyword evidence="3" id="KW-1185">Reference proteome</keyword>
<keyword evidence="1" id="KW-0472">Membrane</keyword>
<gene>
    <name evidence="2" type="ORF">HARCEL1_10505</name>
</gene>
<dbReference type="RefSeq" id="WP_108383271.1">
    <property type="nucleotide sequence ID" value="NZ_CP028858.1"/>
</dbReference>
<protein>
    <submittedName>
        <fullName evidence="2">Uncharacterized protein</fullName>
    </submittedName>
</protein>
<organism evidence="2 3">
    <name type="scientific">Halococcoides cellulosivorans</name>
    <dbReference type="NCBI Taxonomy" id="1679096"/>
    <lineage>
        <taxon>Archaea</taxon>
        <taxon>Methanobacteriati</taxon>
        <taxon>Methanobacteriota</taxon>
        <taxon>Stenosarchaea group</taxon>
        <taxon>Halobacteria</taxon>
        <taxon>Halobacteriales</taxon>
        <taxon>Haloarculaceae</taxon>
        <taxon>Halococcoides</taxon>
    </lineage>
</organism>
<evidence type="ECO:0000313" key="2">
    <source>
        <dbReference type="EMBL" id="AWB28106.1"/>
    </source>
</evidence>
<keyword evidence="1" id="KW-1133">Transmembrane helix</keyword>
<evidence type="ECO:0000256" key="1">
    <source>
        <dbReference type="SAM" id="Phobius"/>
    </source>
</evidence>
<accession>A0A2R4X2T1</accession>
<feature type="transmembrane region" description="Helical" evidence="1">
    <location>
        <begin position="70"/>
        <end position="89"/>
    </location>
</feature>
<dbReference type="AlphaFoldDB" id="A0A2R4X2T1"/>
<feature type="transmembrane region" description="Helical" evidence="1">
    <location>
        <begin position="42"/>
        <end position="64"/>
    </location>
</feature>
<dbReference type="Proteomes" id="UP000244727">
    <property type="component" value="Chromosome"/>
</dbReference>
<dbReference type="EMBL" id="CP028858">
    <property type="protein sequence ID" value="AWB28106.1"/>
    <property type="molecule type" value="Genomic_DNA"/>
</dbReference>
<evidence type="ECO:0000313" key="3">
    <source>
        <dbReference type="Proteomes" id="UP000244727"/>
    </source>
</evidence>
<feature type="transmembrane region" description="Helical" evidence="1">
    <location>
        <begin position="6"/>
        <end position="30"/>
    </location>
</feature>
<keyword evidence="1" id="KW-0812">Transmembrane</keyword>
<dbReference type="Pfam" id="PF24365">
    <property type="entry name" value="DUF7521"/>
    <property type="match status" value="1"/>
</dbReference>
<reference evidence="2 3" key="1">
    <citation type="submission" date="2018-04" db="EMBL/GenBank/DDBJ databases">
        <title>Halococcoides cellulosivorans gen. nov., sp. nov., an extremely halophilic cellulose-utilizing haloarchaeon from hypersaline lakes.</title>
        <authorList>
            <person name="Sorokin D.Y."/>
            <person name="Toshchakov S.V."/>
            <person name="Samarov N.I."/>
            <person name="Korzhenkov A."/>
            <person name="Kublanov I.V."/>
        </authorList>
    </citation>
    <scope>NUCLEOTIDE SEQUENCE [LARGE SCALE GENOMIC DNA]</scope>
    <source>
        <strain evidence="2 3">HArcel1</strain>
    </source>
</reference>
<dbReference type="InterPro" id="IPR055943">
    <property type="entry name" value="DUF7521"/>
</dbReference>
<dbReference type="GeneID" id="36512942"/>
<name>A0A2R4X2T1_9EURY</name>